<dbReference type="InterPro" id="IPR025662">
    <property type="entry name" value="Sigma_54_int_dom_ATP-bd_1"/>
</dbReference>
<dbReference type="PROSITE" id="PS00688">
    <property type="entry name" value="SIGMA54_INTERACT_3"/>
    <property type="match status" value="1"/>
</dbReference>
<dbReference type="Pfam" id="PF00158">
    <property type="entry name" value="Sigma54_activat"/>
    <property type="match status" value="1"/>
</dbReference>
<proteinExistence type="predicted"/>
<evidence type="ECO:0000313" key="10">
    <source>
        <dbReference type="EMBL" id="TGN39183.1"/>
    </source>
</evidence>
<keyword evidence="2" id="KW-0547">Nucleotide-binding</keyword>
<keyword evidence="4" id="KW-0902">Two-component regulatory system</keyword>
<dbReference type="FunFam" id="3.40.50.300:FF:000006">
    <property type="entry name" value="DNA-binding transcriptional regulator NtrC"/>
    <property type="match status" value="1"/>
</dbReference>
<evidence type="ECO:0000256" key="5">
    <source>
        <dbReference type="ARBA" id="ARBA00023015"/>
    </source>
</evidence>
<evidence type="ECO:0000259" key="8">
    <source>
        <dbReference type="PROSITE" id="PS50045"/>
    </source>
</evidence>
<keyword evidence="6" id="KW-0804">Transcription</keyword>
<dbReference type="InterPro" id="IPR002078">
    <property type="entry name" value="Sigma_54_int"/>
</dbReference>
<dbReference type="InterPro" id="IPR027417">
    <property type="entry name" value="P-loop_NTPase"/>
</dbReference>
<dbReference type="InterPro" id="IPR025944">
    <property type="entry name" value="Sigma_54_int_dom_CS"/>
</dbReference>
<evidence type="ECO:0000256" key="4">
    <source>
        <dbReference type="ARBA" id="ARBA00023012"/>
    </source>
</evidence>
<dbReference type="Pfam" id="PF25601">
    <property type="entry name" value="AAA_lid_14"/>
    <property type="match status" value="1"/>
</dbReference>
<dbReference type="PANTHER" id="PTHR32071">
    <property type="entry name" value="TRANSCRIPTIONAL REGULATORY PROTEIN"/>
    <property type="match status" value="1"/>
</dbReference>
<dbReference type="FunFam" id="3.40.50.2300:FF:000018">
    <property type="entry name" value="DNA-binding transcriptional regulator NtrC"/>
    <property type="match status" value="1"/>
</dbReference>
<evidence type="ECO:0000256" key="1">
    <source>
        <dbReference type="ARBA" id="ARBA00022553"/>
    </source>
</evidence>
<dbReference type="PROSITE" id="PS50045">
    <property type="entry name" value="SIGMA54_INTERACT_4"/>
    <property type="match status" value="1"/>
</dbReference>
<reference evidence="10 11" key="1">
    <citation type="submission" date="2019-04" db="EMBL/GenBank/DDBJ databases">
        <authorList>
            <person name="Park S."/>
            <person name="Yoon J.-H."/>
        </authorList>
    </citation>
    <scope>NUCLEOTIDE SEQUENCE [LARGE SCALE GENOMIC DNA]</scope>
    <source>
        <strain evidence="10 11">HJM-18</strain>
    </source>
</reference>
<dbReference type="SMART" id="SM00448">
    <property type="entry name" value="REC"/>
    <property type="match status" value="1"/>
</dbReference>
<evidence type="ECO:0000256" key="7">
    <source>
        <dbReference type="PROSITE-ProRule" id="PRU00169"/>
    </source>
</evidence>
<protein>
    <submittedName>
        <fullName evidence="10">Sigma-54-dependent Fis family transcriptional regulator</fullName>
    </submittedName>
</protein>
<dbReference type="SUPFAM" id="SSF52540">
    <property type="entry name" value="P-loop containing nucleoside triphosphate hydrolases"/>
    <property type="match status" value="1"/>
</dbReference>
<dbReference type="EMBL" id="SRPF01000003">
    <property type="protein sequence ID" value="TGN39183.1"/>
    <property type="molecule type" value="Genomic_DNA"/>
</dbReference>
<dbReference type="Gene3D" id="1.10.8.60">
    <property type="match status" value="1"/>
</dbReference>
<dbReference type="Pfam" id="PF02954">
    <property type="entry name" value="HTH_8"/>
    <property type="match status" value="1"/>
</dbReference>
<dbReference type="InterPro" id="IPR003593">
    <property type="entry name" value="AAA+_ATPase"/>
</dbReference>
<comment type="caution">
    <text evidence="10">The sequence shown here is derived from an EMBL/GenBank/DDBJ whole genome shotgun (WGS) entry which is preliminary data.</text>
</comment>
<dbReference type="Proteomes" id="UP000298325">
    <property type="component" value="Unassembled WGS sequence"/>
</dbReference>
<keyword evidence="5" id="KW-0805">Transcription regulation</keyword>
<evidence type="ECO:0000313" key="11">
    <source>
        <dbReference type="Proteomes" id="UP000298325"/>
    </source>
</evidence>
<dbReference type="Gene3D" id="3.40.50.300">
    <property type="entry name" value="P-loop containing nucleotide triphosphate hydrolases"/>
    <property type="match status" value="1"/>
</dbReference>
<evidence type="ECO:0000256" key="3">
    <source>
        <dbReference type="ARBA" id="ARBA00022840"/>
    </source>
</evidence>
<dbReference type="PROSITE" id="PS50110">
    <property type="entry name" value="RESPONSE_REGULATORY"/>
    <property type="match status" value="1"/>
</dbReference>
<dbReference type="AlphaFoldDB" id="A0A4Z1BZW0"/>
<name>A0A4Z1BZW0_9GAMM</name>
<keyword evidence="1 7" id="KW-0597">Phosphoprotein</keyword>
<dbReference type="InterPro" id="IPR009057">
    <property type="entry name" value="Homeodomain-like_sf"/>
</dbReference>
<dbReference type="SUPFAM" id="SSF46689">
    <property type="entry name" value="Homeodomain-like"/>
    <property type="match status" value="1"/>
</dbReference>
<dbReference type="Pfam" id="PF00072">
    <property type="entry name" value="Response_reg"/>
    <property type="match status" value="1"/>
</dbReference>
<dbReference type="InterPro" id="IPR011006">
    <property type="entry name" value="CheY-like_superfamily"/>
</dbReference>
<gene>
    <name evidence="10" type="ORF">E5Q11_11045</name>
</gene>
<dbReference type="InterPro" id="IPR002197">
    <property type="entry name" value="HTH_Fis"/>
</dbReference>
<dbReference type="GO" id="GO:0000160">
    <property type="term" value="P:phosphorelay signal transduction system"/>
    <property type="evidence" value="ECO:0007669"/>
    <property type="project" value="UniProtKB-KW"/>
</dbReference>
<dbReference type="CDD" id="cd00009">
    <property type="entry name" value="AAA"/>
    <property type="match status" value="1"/>
</dbReference>
<dbReference type="InterPro" id="IPR058031">
    <property type="entry name" value="AAA_lid_NorR"/>
</dbReference>
<dbReference type="OrthoDB" id="9804019at2"/>
<dbReference type="SMART" id="SM00382">
    <property type="entry name" value="AAA"/>
    <property type="match status" value="1"/>
</dbReference>
<sequence>MDEIMHAVVIDDEPTVLESVAQCLTLAGIEARTFTSALEALPLLDSDFRGVVVSDIRMPGMDGMSLLQAIDPGIPVILITGHGGIAQAVEAMKLGAYDFIEKPYKQDRLIDVIKRACQQRQVTLATQPQLVTADNEDWLASVIIGESEPTRRLRQHVQALARVNADVVIAGETGTGKELVARSLHALSIRCDQPFVPINVGAIPESLLESELFGHEAGAFTGAQKRRIGLLEAAHQGTLFLDEIESMPMSFQIKLLRVLQEREVVRVGSNTPVPINVRIISATKEDLREAANEGRFREDLYYRLMVADIHLPALRNRIDDVPALFSHFLREAGRNNNLEAPKLEYEDVLALEMHDWPGNVRELKHTAERFLLSRSISGISVSDLMRLGLGSQTSTLSGERSLNDRIDQFERALISAELAQHHGNIKEVMSVLGLPRRTLNEKMQKYGLKRETFVAGKSQ</sequence>
<evidence type="ECO:0000256" key="2">
    <source>
        <dbReference type="ARBA" id="ARBA00022741"/>
    </source>
</evidence>
<feature type="domain" description="Sigma-54 factor interaction" evidence="8">
    <location>
        <begin position="143"/>
        <end position="372"/>
    </location>
</feature>
<dbReference type="Gene3D" id="1.10.10.60">
    <property type="entry name" value="Homeodomain-like"/>
    <property type="match status" value="1"/>
</dbReference>
<dbReference type="GO" id="GO:0005524">
    <property type="term" value="F:ATP binding"/>
    <property type="evidence" value="ECO:0007669"/>
    <property type="project" value="UniProtKB-KW"/>
</dbReference>
<organism evidence="10 11">
    <name type="scientific">Marinobacter confluentis</name>
    <dbReference type="NCBI Taxonomy" id="1697557"/>
    <lineage>
        <taxon>Bacteria</taxon>
        <taxon>Pseudomonadati</taxon>
        <taxon>Pseudomonadota</taxon>
        <taxon>Gammaproteobacteria</taxon>
        <taxon>Pseudomonadales</taxon>
        <taxon>Marinobacteraceae</taxon>
        <taxon>Marinobacter</taxon>
    </lineage>
</organism>
<keyword evidence="11" id="KW-1185">Reference proteome</keyword>
<dbReference type="Gene3D" id="3.40.50.2300">
    <property type="match status" value="1"/>
</dbReference>
<dbReference type="PROSITE" id="PS00675">
    <property type="entry name" value="SIGMA54_INTERACT_1"/>
    <property type="match status" value="1"/>
</dbReference>
<dbReference type="GO" id="GO:0043565">
    <property type="term" value="F:sequence-specific DNA binding"/>
    <property type="evidence" value="ECO:0007669"/>
    <property type="project" value="InterPro"/>
</dbReference>
<dbReference type="GO" id="GO:0006355">
    <property type="term" value="P:regulation of DNA-templated transcription"/>
    <property type="evidence" value="ECO:0007669"/>
    <property type="project" value="InterPro"/>
</dbReference>
<accession>A0A4Z1BZW0</accession>
<dbReference type="SUPFAM" id="SSF52172">
    <property type="entry name" value="CheY-like"/>
    <property type="match status" value="1"/>
</dbReference>
<dbReference type="CDD" id="cd17549">
    <property type="entry name" value="REC_DctD-like"/>
    <property type="match status" value="1"/>
</dbReference>
<feature type="domain" description="Response regulatory" evidence="9">
    <location>
        <begin position="6"/>
        <end position="117"/>
    </location>
</feature>
<dbReference type="InterPro" id="IPR001789">
    <property type="entry name" value="Sig_transdc_resp-reg_receiver"/>
</dbReference>
<dbReference type="RefSeq" id="WP_135803492.1">
    <property type="nucleotide sequence ID" value="NZ_SRPF01000003.1"/>
</dbReference>
<keyword evidence="3" id="KW-0067">ATP-binding</keyword>
<dbReference type="PANTHER" id="PTHR32071:SF57">
    <property type="entry name" value="C4-DICARBOXYLATE TRANSPORT TRANSCRIPTIONAL REGULATORY PROTEIN DCTD"/>
    <property type="match status" value="1"/>
</dbReference>
<evidence type="ECO:0000259" key="9">
    <source>
        <dbReference type="PROSITE" id="PS50110"/>
    </source>
</evidence>
<evidence type="ECO:0000256" key="6">
    <source>
        <dbReference type="ARBA" id="ARBA00023163"/>
    </source>
</evidence>
<feature type="modified residue" description="4-aspartylphosphate" evidence="7">
    <location>
        <position position="55"/>
    </location>
</feature>